<evidence type="ECO:0000259" key="2">
    <source>
        <dbReference type="PROSITE" id="PS00624"/>
    </source>
</evidence>
<dbReference type="PANTHER" id="PTHR11552">
    <property type="entry name" value="GLUCOSE-METHANOL-CHOLINE GMC OXIDOREDUCTASE"/>
    <property type="match status" value="1"/>
</dbReference>
<dbReference type="EMBL" id="JAVRBK010000010">
    <property type="protein sequence ID" value="KAK5638294.1"/>
    <property type="molecule type" value="Genomic_DNA"/>
</dbReference>
<dbReference type="PROSITE" id="PS00624">
    <property type="entry name" value="GMC_OXRED_2"/>
    <property type="match status" value="1"/>
</dbReference>
<evidence type="ECO:0000313" key="3">
    <source>
        <dbReference type="EMBL" id="KAK5638294.1"/>
    </source>
</evidence>
<proteinExistence type="inferred from homology"/>
<reference evidence="3 4" key="1">
    <citation type="journal article" date="2024" name="Insects">
        <title>An Improved Chromosome-Level Genome Assembly of the Firefly Pyrocoelia pectoralis.</title>
        <authorList>
            <person name="Fu X."/>
            <person name="Meyer-Rochow V.B."/>
            <person name="Ballantyne L."/>
            <person name="Zhu X."/>
        </authorList>
    </citation>
    <scope>NUCLEOTIDE SEQUENCE [LARGE SCALE GENOMIC DNA]</scope>
    <source>
        <strain evidence="3">XCY_ONT2</strain>
    </source>
</reference>
<dbReference type="Pfam" id="PF00732">
    <property type="entry name" value="GMC_oxred_N"/>
    <property type="match status" value="1"/>
</dbReference>
<evidence type="ECO:0000256" key="1">
    <source>
        <dbReference type="ARBA" id="ARBA00010790"/>
    </source>
</evidence>
<dbReference type="InterPro" id="IPR012132">
    <property type="entry name" value="GMC_OxRdtase"/>
</dbReference>
<keyword evidence="4" id="KW-1185">Reference proteome</keyword>
<sequence length="742" mass="84038">MIDIRYADNYRLSTIHTLITIHIPLWSTPMQEIDISIVINVSIIIDLTKFDELLIYDIPTIIDYYPHADNYSHTGNYSHIDRQKQLWSAPMQEIDISIVINVSIIIDLTKFDELLIYDIPTIIDYYPHADNYSHTAFRGAIILLLAAALEGNQEYESDSNPLVELLEVMNNGYKYTNVPDLSHEQYDFIVIGSGSGGATVANRLSEVSEWKVLLLEAGRPETNFSKVPIFSPFLQFTDFNWGYTTEYTMNGGRLFWPRGKALGGSTVINYMIYTRCNPRDFDRWAAEGNPGWSYEEVLPYFLKSERSRLRRGNSKYHNSSGYWSVEDVFQSRLIEAFVKGGGELGYENVDYTSPHQFGFSTVQANTLRGRRRSVAKAFLEPFRSRTNLKVVTSAHVTRILINATTKQAYGVEFVYRKKAYATYASKEVIVSAGALNSPQLLMLSGIGPKGHLRELGIPFLQNLPVGRNLHDHITYVGLTFKINETITYSPLNVLTLPVLTEWVVNGQGPLTSLGGVDGLAYIRTNISTDESDFPDIELIFVGGALHSDYGLSNYKVMNIRDDVYDRIWKPLEDLPGWTIFPMLLHPKSVGYLKLRSKDPFDPPMLYGNYLSDPMESDLNTMVASIRFIIRLSQTPAFQRYQSTLHDTPVPGCENFQFDSDDYWKCAVRSLSITLHHQVGTCRMGPVGDKRSVVDHEFRVHGIRNLRVADTSVIPFAITAHTNAPSVMIGEKASDTIKAAWRR</sequence>
<dbReference type="SUPFAM" id="SSF51905">
    <property type="entry name" value="FAD/NAD(P)-binding domain"/>
    <property type="match status" value="1"/>
</dbReference>
<dbReference type="Gene3D" id="3.30.560.10">
    <property type="entry name" value="Glucose Oxidase, domain 3"/>
    <property type="match status" value="1"/>
</dbReference>
<comment type="caution">
    <text evidence="3">The sequence shown here is derived from an EMBL/GenBank/DDBJ whole genome shotgun (WGS) entry which is preliminary data.</text>
</comment>
<gene>
    <name evidence="3" type="ORF">RI129_012589</name>
</gene>
<dbReference type="InterPro" id="IPR000172">
    <property type="entry name" value="GMC_OxRdtase_N"/>
</dbReference>
<accession>A0AAN7V6M3</accession>
<organism evidence="3 4">
    <name type="scientific">Pyrocoelia pectoralis</name>
    <dbReference type="NCBI Taxonomy" id="417401"/>
    <lineage>
        <taxon>Eukaryota</taxon>
        <taxon>Metazoa</taxon>
        <taxon>Ecdysozoa</taxon>
        <taxon>Arthropoda</taxon>
        <taxon>Hexapoda</taxon>
        <taxon>Insecta</taxon>
        <taxon>Pterygota</taxon>
        <taxon>Neoptera</taxon>
        <taxon>Endopterygota</taxon>
        <taxon>Coleoptera</taxon>
        <taxon>Polyphaga</taxon>
        <taxon>Elateriformia</taxon>
        <taxon>Elateroidea</taxon>
        <taxon>Lampyridae</taxon>
        <taxon>Lampyrinae</taxon>
        <taxon>Pyrocoelia</taxon>
    </lineage>
</organism>
<evidence type="ECO:0000313" key="4">
    <source>
        <dbReference type="Proteomes" id="UP001329430"/>
    </source>
</evidence>
<name>A0AAN7V6M3_9COLE</name>
<dbReference type="GO" id="GO:0016614">
    <property type="term" value="F:oxidoreductase activity, acting on CH-OH group of donors"/>
    <property type="evidence" value="ECO:0007669"/>
    <property type="project" value="InterPro"/>
</dbReference>
<comment type="similarity">
    <text evidence="1">Belongs to the GMC oxidoreductase family.</text>
</comment>
<dbReference type="Gene3D" id="3.50.50.60">
    <property type="entry name" value="FAD/NAD(P)-binding domain"/>
    <property type="match status" value="1"/>
</dbReference>
<dbReference type="SUPFAM" id="SSF54373">
    <property type="entry name" value="FAD-linked reductases, C-terminal domain"/>
    <property type="match status" value="1"/>
</dbReference>
<dbReference type="InterPro" id="IPR007867">
    <property type="entry name" value="GMC_OxRtase_C"/>
</dbReference>
<feature type="domain" description="Glucose-methanol-choline oxidoreductase N-terminal" evidence="2">
    <location>
        <begin position="433"/>
        <end position="447"/>
    </location>
</feature>
<dbReference type="AlphaFoldDB" id="A0AAN7V6M3"/>
<dbReference type="GO" id="GO:0050660">
    <property type="term" value="F:flavin adenine dinucleotide binding"/>
    <property type="evidence" value="ECO:0007669"/>
    <property type="project" value="InterPro"/>
</dbReference>
<dbReference type="InterPro" id="IPR036188">
    <property type="entry name" value="FAD/NAD-bd_sf"/>
</dbReference>
<protein>
    <recommendedName>
        <fullName evidence="2">Glucose-methanol-choline oxidoreductase N-terminal domain-containing protein</fullName>
    </recommendedName>
</protein>
<dbReference type="Proteomes" id="UP001329430">
    <property type="component" value="Chromosome 10"/>
</dbReference>
<dbReference type="Pfam" id="PF05199">
    <property type="entry name" value="GMC_oxred_C"/>
    <property type="match status" value="1"/>
</dbReference>
<dbReference type="PANTHER" id="PTHR11552:SF208">
    <property type="entry name" value="RE36204P-RELATED"/>
    <property type="match status" value="1"/>
</dbReference>